<proteinExistence type="predicted"/>
<protein>
    <submittedName>
        <fullName evidence="2">Uncharacterized protein</fullName>
    </submittedName>
</protein>
<feature type="region of interest" description="Disordered" evidence="1">
    <location>
        <begin position="115"/>
        <end position="136"/>
    </location>
</feature>
<evidence type="ECO:0000313" key="2">
    <source>
        <dbReference type="EMBL" id="KAF9504003.1"/>
    </source>
</evidence>
<dbReference type="Proteomes" id="UP000886523">
    <property type="component" value="Unassembled WGS sequence"/>
</dbReference>
<organism evidence="2 3">
    <name type="scientific">Hydnum rufescens UP504</name>
    <dbReference type="NCBI Taxonomy" id="1448309"/>
    <lineage>
        <taxon>Eukaryota</taxon>
        <taxon>Fungi</taxon>
        <taxon>Dikarya</taxon>
        <taxon>Basidiomycota</taxon>
        <taxon>Agaricomycotina</taxon>
        <taxon>Agaricomycetes</taxon>
        <taxon>Cantharellales</taxon>
        <taxon>Hydnaceae</taxon>
        <taxon>Hydnum</taxon>
    </lineage>
</organism>
<evidence type="ECO:0000256" key="1">
    <source>
        <dbReference type="SAM" id="MobiDB-lite"/>
    </source>
</evidence>
<gene>
    <name evidence="2" type="ORF">BS47DRAFT_1369106</name>
</gene>
<comment type="caution">
    <text evidence="2">The sequence shown here is derived from an EMBL/GenBank/DDBJ whole genome shotgun (WGS) entry which is preliminary data.</text>
</comment>
<keyword evidence="3" id="KW-1185">Reference proteome</keyword>
<name>A0A9P6ADR1_9AGAM</name>
<dbReference type="AlphaFoldDB" id="A0A9P6ADR1"/>
<dbReference type="EMBL" id="MU129275">
    <property type="protein sequence ID" value="KAF9504003.1"/>
    <property type="molecule type" value="Genomic_DNA"/>
</dbReference>
<sequence length="165" mass="18076">MCAATCNPQPDPRAQHPNTRTYATTDEIWYHTPAVVGLPLKHETPPNKNTNGKLMCAATHNPIQEPVTVSQNEYHTPALEQCKLLLWIKFKAPETMTDSRNPRMTHTMVNHQATPAQMATNEPSEPPSKPQGRNAQYHIAPSAGCGLLFASGTKRAAIAALFALL</sequence>
<reference evidence="2" key="1">
    <citation type="journal article" date="2020" name="Nat. Commun.">
        <title>Large-scale genome sequencing of mycorrhizal fungi provides insights into the early evolution of symbiotic traits.</title>
        <authorList>
            <person name="Miyauchi S."/>
            <person name="Kiss E."/>
            <person name="Kuo A."/>
            <person name="Drula E."/>
            <person name="Kohler A."/>
            <person name="Sanchez-Garcia M."/>
            <person name="Morin E."/>
            <person name="Andreopoulos B."/>
            <person name="Barry K.W."/>
            <person name="Bonito G."/>
            <person name="Buee M."/>
            <person name="Carver A."/>
            <person name="Chen C."/>
            <person name="Cichocki N."/>
            <person name="Clum A."/>
            <person name="Culley D."/>
            <person name="Crous P.W."/>
            <person name="Fauchery L."/>
            <person name="Girlanda M."/>
            <person name="Hayes R.D."/>
            <person name="Keri Z."/>
            <person name="LaButti K."/>
            <person name="Lipzen A."/>
            <person name="Lombard V."/>
            <person name="Magnuson J."/>
            <person name="Maillard F."/>
            <person name="Murat C."/>
            <person name="Nolan M."/>
            <person name="Ohm R.A."/>
            <person name="Pangilinan J."/>
            <person name="Pereira M.F."/>
            <person name="Perotto S."/>
            <person name="Peter M."/>
            <person name="Pfister S."/>
            <person name="Riley R."/>
            <person name="Sitrit Y."/>
            <person name="Stielow J.B."/>
            <person name="Szollosi G."/>
            <person name="Zifcakova L."/>
            <person name="Stursova M."/>
            <person name="Spatafora J.W."/>
            <person name="Tedersoo L."/>
            <person name="Vaario L.M."/>
            <person name="Yamada A."/>
            <person name="Yan M."/>
            <person name="Wang P."/>
            <person name="Xu J."/>
            <person name="Bruns T."/>
            <person name="Baldrian P."/>
            <person name="Vilgalys R."/>
            <person name="Dunand C."/>
            <person name="Henrissat B."/>
            <person name="Grigoriev I.V."/>
            <person name="Hibbett D."/>
            <person name="Nagy L.G."/>
            <person name="Martin F.M."/>
        </authorList>
    </citation>
    <scope>NUCLEOTIDE SEQUENCE</scope>
    <source>
        <strain evidence="2">UP504</strain>
    </source>
</reference>
<accession>A0A9P6ADR1</accession>
<evidence type="ECO:0000313" key="3">
    <source>
        <dbReference type="Proteomes" id="UP000886523"/>
    </source>
</evidence>